<dbReference type="SUPFAM" id="SSF48230">
    <property type="entry name" value="Chondroitin AC/alginate lyase"/>
    <property type="match status" value="1"/>
</dbReference>
<evidence type="ECO:0000313" key="3">
    <source>
        <dbReference type="EMBL" id="GAA5020582.1"/>
    </source>
</evidence>
<reference evidence="4" key="1">
    <citation type="journal article" date="2019" name="Int. J. Syst. Evol. Microbiol.">
        <title>The Global Catalogue of Microorganisms (GCM) 10K type strain sequencing project: providing services to taxonomists for standard genome sequencing and annotation.</title>
        <authorList>
            <consortium name="The Broad Institute Genomics Platform"/>
            <consortium name="The Broad Institute Genome Sequencing Center for Infectious Disease"/>
            <person name="Wu L."/>
            <person name="Ma J."/>
        </authorList>
    </citation>
    <scope>NUCLEOTIDE SEQUENCE [LARGE SCALE GENOMIC DNA]</scope>
    <source>
        <strain evidence="4">JCM 18409</strain>
    </source>
</reference>
<comment type="caution">
    <text evidence="3">The sequence shown here is derived from an EMBL/GenBank/DDBJ whole genome shotgun (WGS) entry which is preliminary data.</text>
</comment>
<feature type="domain" description="Heparinase II/III-like C-terminal" evidence="2">
    <location>
        <begin position="426"/>
        <end position="559"/>
    </location>
</feature>
<comment type="subcellular location">
    <subcellularLocation>
        <location evidence="1">Cell envelope</location>
    </subcellularLocation>
</comment>
<proteinExistence type="predicted"/>
<dbReference type="Gene3D" id="2.70.98.70">
    <property type="match status" value="1"/>
</dbReference>
<dbReference type="RefSeq" id="WP_345653626.1">
    <property type="nucleotide sequence ID" value="NZ_BAABKB010000021.1"/>
</dbReference>
<protein>
    <submittedName>
        <fullName evidence="3">Heparinase II/III family protein</fullName>
    </submittedName>
</protein>
<accession>A0ABP9J7M7</accession>
<name>A0ABP9J7M7_9ACTN</name>
<evidence type="ECO:0000259" key="2">
    <source>
        <dbReference type="Pfam" id="PF07940"/>
    </source>
</evidence>
<keyword evidence="4" id="KW-1185">Reference proteome</keyword>
<dbReference type="Gene3D" id="1.50.10.100">
    <property type="entry name" value="Chondroitin AC/alginate lyase"/>
    <property type="match status" value="1"/>
</dbReference>
<gene>
    <name evidence="3" type="ORF">GCM10023335_50500</name>
</gene>
<evidence type="ECO:0000256" key="1">
    <source>
        <dbReference type="ARBA" id="ARBA00004196"/>
    </source>
</evidence>
<dbReference type="InterPro" id="IPR008929">
    <property type="entry name" value="Chondroitin_lyas"/>
</dbReference>
<evidence type="ECO:0000313" key="4">
    <source>
        <dbReference type="Proteomes" id="UP001501759"/>
    </source>
</evidence>
<sequence>MSHPVPHPDRVPERLRDLLSDADWAAAAPPPGAWRPLPAAGDRVFWEAAPAAARKALAVPVDTALARPWTVLPATGFLAYRRTGDRQTFEQVYFARRTRLAAAAVAAALHGPRPDLLDEVVDGVWLLCDEAGWCLPAHEQSGDEHGPLPDPGRPTLDLFAAETGGLLAWLDVLLGDALDTHAPLIGERLRRTVRERVVAPFLDRDDWWWLGLHGESLNNWTTWIVSHVLPCAYVCATDTATTAAVTERAVGVLDRYLDCCPPDGACDEGIAYWRRSAASLFESLETLSGACAPALGDTARDVFSLPLVRALARYPLATHIAGDRYVNFADGPARQPATDAALLHRYGRRTGDADLQRHAAAMREGGDLLCFDSSPDMSLHRVLAELADSHWHTAAADGFPLPAHTVLPGVQVVTARQRAGSTDGFHLAAKGGHNGEPHNHNDVGTFIAALDGTALLVDAGVETYSRATFGPERYSIWTMRSSWHNAPEIDGEEQQPGREHAARDVEVYADEHTAGLSLDLAATWHEAVPVRSWRRAVRLDRRSEQITVDDAWDLERPAREMVLNLMTPHTVTEVPGGLLIGDGPARARLDFGGTAFTVGLVERLLEDARMTLSWGPVLRRIRLTHPCPGSAGSVRLTLSRHSGRPLADTPADGLGEVSRVRGRCGRIQ</sequence>
<dbReference type="Pfam" id="PF07940">
    <property type="entry name" value="Hepar_II_III_C"/>
    <property type="match status" value="1"/>
</dbReference>
<dbReference type="Proteomes" id="UP001501759">
    <property type="component" value="Unassembled WGS sequence"/>
</dbReference>
<dbReference type="EMBL" id="BAABKB010000021">
    <property type="protein sequence ID" value="GAA5020582.1"/>
    <property type="molecule type" value="Genomic_DNA"/>
</dbReference>
<organism evidence="3 4">
    <name type="scientific">Streptomyces siamensis</name>
    <dbReference type="NCBI Taxonomy" id="1274986"/>
    <lineage>
        <taxon>Bacteria</taxon>
        <taxon>Bacillati</taxon>
        <taxon>Actinomycetota</taxon>
        <taxon>Actinomycetes</taxon>
        <taxon>Kitasatosporales</taxon>
        <taxon>Streptomycetaceae</taxon>
        <taxon>Streptomyces</taxon>
    </lineage>
</organism>
<dbReference type="InterPro" id="IPR012480">
    <property type="entry name" value="Hepar_II_III_C"/>
</dbReference>